<evidence type="ECO:0000256" key="1">
    <source>
        <dbReference type="SAM" id="MobiDB-lite"/>
    </source>
</evidence>
<comment type="caution">
    <text evidence="2">The sequence shown here is derived from an EMBL/GenBank/DDBJ whole genome shotgun (WGS) entry which is preliminary data.</text>
</comment>
<reference evidence="2" key="1">
    <citation type="submission" date="2019-10" db="EMBL/GenBank/DDBJ databases">
        <title>The sequence and de novo assembly of the wild yak genome.</title>
        <authorList>
            <person name="Liu Y."/>
        </authorList>
    </citation>
    <scope>NUCLEOTIDE SEQUENCE [LARGE SCALE GENOMIC DNA]</scope>
    <source>
        <strain evidence="2">WY2019</strain>
    </source>
</reference>
<evidence type="ECO:0000313" key="2">
    <source>
        <dbReference type="EMBL" id="MXQ84083.1"/>
    </source>
</evidence>
<sequence>MKLTPKTQDLQGYFNFMINDAKAWIDHRLKLSEREENQPERFELQIRQNHKQQCPGRTDLQRKRDVFSPLQEW</sequence>
<dbReference type="EMBL" id="VBQZ03000019">
    <property type="protein sequence ID" value="MXQ84083.1"/>
    <property type="molecule type" value="Genomic_DNA"/>
</dbReference>
<name>A0A6B0R9F2_9CETA</name>
<feature type="region of interest" description="Disordered" evidence="1">
    <location>
        <begin position="48"/>
        <end position="73"/>
    </location>
</feature>
<proteinExistence type="predicted"/>
<accession>A0A6B0R9F2</accession>
<organism evidence="2 3">
    <name type="scientific">Bos mutus</name>
    <name type="common">wild yak</name>
    <dbReference type="NCBI Taxonomy" id="72004"/>
    <lineage>
        <taxon>Eukaryota</taxon>
        <taxon>Metazoa</taxon>
        <taxon>Chordata</taxon>
        <taxon>Craniata</taxon>
        <taxon>Vertebrata</taxon>
        <taxon>Euteleostomi</taxon>
        <taxon>Mammalia</taxon>
        <taxon>Eutheria</taxon>
        <taxon>Laurasiatheria</taxon>
        <taxon>Artiodactyla</taxon>
        <taxon>Ruminantia</taxon>
        <taxon>Pecora</taxon>
        <taxon>Bovidae</taxon>
        <taxon>Bovinae</taxon>
        <taxon>Bos</taxon>
    </lineage>
</organism>
<protein>
    <submittedName>
        <fullName evidence="2">Uncharacterized protein</fullName>
    </submittedName>
</protein>
<dbReference type="AlphaFoldDB" id="A0A6B0R9F2"/>
<evidence type="ECO:0000313" key="3">
    <source>
        <dbReference type="Proteomes" id="UP000322234"/>
    </source>
</evidence>
<keyword evidence="3" id="KW-1185">Reference proteome</keyword>
<dbReference type="Proteomes" id="UP000322234">
    <property type="component" value="Unassembled WGS sequence"/>
</dbReference>
<gene>
    <name evidence="2" type="ORF">E5288_WYG012054</name>
</gene>